<accession>A0A8H4PLW3</accession>
<evidence type="ECO:0000313" key="1">
    <source>
        <dbReference type="EMBL" id="KAF4471437.1"/>
    </source>
</evidence>
<name>A0A8H4PLW3_9HYPO</name>
<protein>
    <recommendedName>
        <fullName evidence="3">Fungal N-terminal domain-containing protein</fullName>
    </recommendedName>
</protein>
<dbReference type="Proteomes" id="UP000554235">
    <property type="component" value="Unassembled WGS sequence"/>
</dbReference>
<dbReference type="OrthoDB" id="5242853at2759"/>
<dbReference type="AlphaFoldDB" id="A0A8H4PLW3"/>
<reference evidence="1 2" key="1">
    <citation type="submission" date="2020-01" db="EMBL/GenBank/DDBJ databases">
        <title>Identification and distribution of gene clusters putatively required for synthesis of sphingolipid metabolism inhibitors in phylogenetically diverse species of the filamentous fungus Fusarium.</title>
        <authorList>
            <person name="Kim H.-S."/>
            <person name="Busman M."/>
            <person name="Brown D.W."/>
            <person name="Divon H."/>
            <person name="Uhlig S."/>
            <person name="Proctor R.H."/>
        </authorList>
    </citation>
    <scope>NUCLEOTIDE SEQUENCE [LARGE SCALE GENOMIC DNA]</scope>
    <source>
        <strain evidence="1 2">NRRL 20459</strain>
    </source>
</reference>
<organism evidence="1 2">
    <name type="scientific">Fusarium albosuccineum</name>
    <dbReference type="NCBI Taxonomy" id="1237068"/>
    <lineage>
        <taxon>Eukaryota</taxon>
        <taxon>Fungi</taxon>
        <taxon>Dikarya</taxon>
        <taxon>Ascomycota</taxon>
        <taxon>Pezizomycotina</taxon>
        <taxon>Sordariomycetes</taxon>
        <taxon>Hypocreomycetidae</taxon>
        <taxon>Hypocreales</taxon>
        <taxon>Nectriaceae</taxon>
        <taxon>Fusarium</taxon>
        <taxon>Fusarium decemcellulare species complex</taxon>
    </lineage>
</organism>
<sequence length="825" mass="93647">MAEVLGIVAGATQLLDLSARVLVASSRLYSKLKNVPGELETLKKNTQQFIDLLWMISSDFDISLGPQANPLHVAHRVTSILHDAMDESEKLALLLERLSVNSSSSIKRAWSAVVSAKQERDIAERCQRIESLKTSLQLWYQHQSSVRMRKVEQQLSQLTAFQDATQDSLSLLAQQVMFGFQLGHRALSMTGSISPHNVVDPNRSPAFIAIEEAHNALERWESFDRGYTYQAALSGLRPDRLTYMHPPNASKEKLNSLLETLLRKLIQAYEEGRASPTDRKPDGTTLLEVCRRNLSSHLTSILLTHPKEFCWVAFLLGGFQEKCHGVLVRIVEALVTRSSEQQVRRVISRILRLAGTGSWSYQALQALKLDGILVAQGYCTADLVHKDNMSPEAIELLVKNPTLLEDYGQQPIHVAVLGRSENELRRLVSLDKVDFKVESLPILSLAVGWPTGLEILLDAGANPEDAILVAIYQQHLPSIEILLDHGCPMLRVDSKAYCKYLTESDLLNFAMEYYDSSWDVVCLLIRKLVERRHELFRLAQKHLPDAYLQAFGYWIFEELVACGVKVPIALWPGHYATIYHHRRMTYGLAKKLFDDGFHDIDKPDDKGHTPLLIAAQEDYELEGSGQVRLMRWLGEDHDCRDLTDQDSIDHGNEAGADETECNCLSLSSEEFLEFQEEDKNLKPVLESYFKLYLDLLQTHNADFEVFWLSWWLTLEYYLPFESTNQPDVDFLSFAEELHIPMPIQLVGVCDPETYNQERQPDFDSYGPQTETIVSTVNRCVVALNTDGVESILHQLVPDSDEKLYNRTRLGWDMTDSEDEDLVSEV</sequence>
<gene>
    <name evidence="1" type="ORF">FALBO_1642</name>
</gene>
<dbReference type="Gene3D" id="1.25.40.20">
    <property type="entry name" value="Ankyrin repeat-containing domain"/>
    <property type="match status" value="1"/>
</dbReference>
<evidence type="ECO:0008006" key="3">
    <source>
        <dbReference type="Google" id="ProtNLM"/>
    </source>
</evidence>
<proteinExistence type="predicted"/>
<comment type="caution">
    <text evidence="1">The sequence shown here is derived from an EMBL/GenBank/DDBJ whole genome shotgun (WGS) entry which is preliminary data.</text>
</comment>
<evidence type="ECO:0000313" key="2">
    <source>
        <dbReference type="Proteomes" id="UP000554235"/>
    </source>
</evidence>
<dbReference type="InterPro" id="IPR036770">
    <property type="entry name" value="Ankyrin_rpt-contain_sf"/>
</dbReference>
<keyword evidence="2" id="KW-1185">Reference proteome</keyword>
<dbReference type="EMBL" id="JAADYS010000205">
    <property type="protein sequence ID" value="KAF4471437.1"/>
    <property type="molecule type" value="Genomic_DNA"/>
</dbReference>
<dbReference type="SUPFAM" id="SSF48403">
    <property type="entry name" value="Ankyrin repeat"/>
    <property type="match status" value="1"/>
</dbReference>